<feature type="domain" description="Thiamine pyrophosphate enzyme TPP-binding" evidence="10">
    <location>
        <begin position="73"/>
        <end position="210"/>
    </location>
</feature>
<dbReference type="GO" id="GO:0051536">
    <property type="term" value="F:iron-sulfur cluster binding"/>
    <property type="evidence" value="ECO:0007669"/>
    <property type="project" value="UniProtKB-KW"/>
</dbReference>
<dbReference type="AlphaFoldDB" id="A0A0B0ETA9"/>
<name>A0A0B0ETA9_9BACT</name>
<evidence type="ECO:0000259" key="11">
    <source>
        <dbReference type="Pfam" id="PF12367"/>
    </source>
</evidence>
<dbReference type="EMBL" id="JRYO01000029">
    <property type="protein sequence ID" value="KHE93900.1"/>
    <property type="molecule type" value="Genomic_DNA"/>
</dbReference>
<dbReference type="SUPFAM" id="SSF52518">
    <property type="entry name" value="Thiamin diphosphate-binding fold (THDP-binding)"/>
    <property type="match status" value="1"/>
</dbReference>
<evidence type="ECO:0000256" key="9">
    <source>
        <dbReference type="ARBA" id="ARBA00023052"/>
    </source>
</evidence>
<keyword evidence="6" id="KW-0560">Oxidoreductase</keyword>
<evidence type="ECO:0000313" key="13">
    <source>
        <dbReference type="Proteomes" id="UP000030652"/>
    </source>
</evidence>
<dbReference type="InterPro" id="IPR011766">
    <property type="entry name" value="TPP_enzyme_TPP-bd"/>
</dbReference>
<dbReference type="PANTHER" id="PTHR48084:SF4">
    <property type="entry name" value="2-OXOGLUTARATE OXIDOREDUCTASE SUBUNIT KORB"/>
    <property type="match status" value="1"/>
</dbReference>
<dbReference type="PATRIC" id="fig|237368.3.peg.348"/>
<dbReference type="Pfam" id="PF12367">
    <property type="entry name" value="PFO_beta_C"/>
    <property type="match status" value="1"/>
</dbReference>
<evidence type="ECO:0000259" key="10">
    <source>
        <dbReference type="Pfam" id="PF02775"/>
    </source>
</evidence>
<keyword evidence="7" id="KW-0408">Iron</keyword>
<dbReference type="eggNOG" id="COG1013">
    <property type="taxonomic scope" value="Bacteria"/>
</dbReference>
<dbReference type="InterPro" id="IPR029061">
    <property type="entry name" value="THDP-binding"/>
</dbReference>
<comment type="cofactor">
    <cofactor evidence="2">
        <name>thiamine diphosphate</name>
        <dbReference type="ChEBI" id="CHEBI:58937"/>
    </cofactor>
</comment>
<organism evidence="12 13">
    <name type="scientific">Candidatus Scalindua brodae</name>
    <dbReference type="NCBI Taxonomy" id="237368"/>
    <lineage>
        <taxon>Bacteria</taxon>
        <taxon>Pseudomonadati</taxon>
        <taxon>Planctomycetota</taxon>
        <taxon>Candidatus Brocadiia</taxon>
        <taxon>Candidatus Brocadiales</taxon>
        <taxon>Candidatus Scalinduaceae</taxon>
        <taxon>Candidatus Scalindua</taxon>
    </lineage>
</organism>
<keyword evidence="4" id="KW-0479">Metal-binding</keyword>
<evidence type="ECO:0000256" key="1">
    <source>
        <dbReference type="ARBA" id="ARBA00001946"/>
    </source>
</evidence>
<keyword evidence="8" id="KW-0411">Iron-sulfur</keyword>
<keyword evidence="5" id="KW-0460">Magnesium</keyword>
<evidence type="ECO:0000256" key="5">
    <source>
        <dbReference type="ARBA" id="ARBA00022842"/>
    </source>
</evidence>
<dbReference type="InterPro" id="IPR011896">
    <property type="entry name" value="OFOB"/>
</dbReference>
<accession>A0A0B0ETA9</accession>
<keyword evidence="9" id="KW-0786">Thiamine pyrophosphate</keyword>
<gene>
    <name evidence="12" type="ORF">SCABRO_00317</name>
</gene>
<dbReference type="GO" id="GO:0046872">
    <property type="term" value="F:metal ion binding"/>
    <property type="evidence" value="ECO:0007669"/>
    <property type="project" value="UniProtKB-KW"/>
</dbReference>
<proteinExistence type="predicted"/>
<protein>
    <submittedName>
        <fullName evidence="12">2-oxoglutarate ferredoxin oxidoreductase beta subunit</fullName>
    </submittedName>
</protein>
<evidence type="ECO:0000256" key="2">
    <source>
        <dbReference type="ARBA" id="ARBA00001964"/>
    </source>
</evidence>
<dbReference type="GO" id="GO:0016625">
    <property type="term" value="F:oxidoreductase activity, acting on the aldehyde or oxo group of donors, iron-sulfur protein as acceptor"/>
    <property type="evidence" value="ECO:0007669"/>
    <property type="project" value="UniProtKB-ARBA"/>
</dbReference>
<evidence type="ECO:0000256" key="4">
    <source>
        <dbReference type="ARBA" id="ARBA00022723"/>
    </source>
</evidence>
<dbReference type="GO" id="GO:0030976">
    <property type="term" value="F:thiamine pyrophosphate binding"/>
    <property type="evidence" value="ECO:0007669"/>
    <property type="project" value="InterPro"/>
</dbReference>
<reference evidence="12 13" key="1">
    <citation type="submission" date="2014-10" db="EMBL/GenBank/DDBJ databases">
        <title>Draft genome of anammox bacterium scalindua brodae, obtained using differential coverage binning of sequence data from two enrichment reactors.</title>
        <authorList>
            <person name="Speth D.R."/>
            <person name="Russ L."/>
            <person name="Kartal B."/>
            <person name="Op den Camp H.J."/>
            <person name="Dutilh B.E."/>
            <person name="Jetten M.S."/>
        </authorList>
    </citation>
    <scope>NUCLEOTIDE SEQUENCE [LARGE SCALE GENOMIC DNA]</scope>
    <source>
        <strain evidence="12">RU1</strain>
    </source>
</reference>
<dbReference type="NCBIfam" id="TIGR02177">
    <property type="entry name" value="PorB_KorB"/>
    <property type="match status" value="1"/>
</dbReference>
<evidence type="ECO:0000256" key="8">
    <source>
        <dbReference type="ARBA" id="ARBA00023014"/>
    </source>
</evidence>
<evidence type="ECO:0000256" key="3">
    <source>
        <dbReference type="ARBA" id="ARBA00001966"/>
    </source>
</evidence>
<comment type="cofactor">
    <cofactor evidence="3">
        <name>[4Fe-4S] cluster</name>
        <dbReference type="ChEBI" id="CHEBI:49883"/>
    </cofactor>
</comment>
<feature type="domain" description="Pyruvate ferredoxin oxidoreductase beta subunit C-terminal" evidence="11">
    <location>
        <begin position="215"/>
        <end position="277"/>
    </location>
</feature>
<dbReference type="CDD" id="cd03375">
    <property type="entry name" value="TPP_OGFOR"/>
    <property type="match status" value="1"/>
</dbReference>
<comment type="caution">
    <text evidence="12">The sequence shown here is derived from an EMBL/GenBank/DDBJ whole genome shotgun (WGS) entry which is preliminary data.</text>
</comment>
<dbReference type="Proteomes" id="UP000030652">
    <property type="component" value="Unassembled WGS sequence"/>
</dbReference>
<dbReference type="Pfam" id="PF02775">
    <property type="entry name" value="TPP_enzyme_C"/>
    <property type="match status" value="1"/>
</dbReference>
<dbReference type="Gene3D" id="3.40.50.970">
    <property type="match status" value="1"/>
</dbReference>
<dbReference type="GO" id="GO:0044281">
    <property type="term" value="P:small molecule metabolic process"/>
    <property type="evidence" value="ECO:0007669"/>
    <property type="project" value="UniProtKB-ARBA"/>
</dbReference>
<comment type="cofactor">
    <cofactor evidence="1">
        <name>Mg(2+)</name>
        <dbReference type="ChEBI" id="CHEBI:18420"/>
    </cofactor>
</comment>
<sequence>MSFLSKQTVLDELKKAKASKTKEWRDNLPTWCPGCGHFTGLHGLYEAAERLKIPPKDFVVVSGIGCSGRFPFFIKGFGLHGLHGRAIPIATGIKIANPDLTVVVVGGDGDGVGIGGGHFPHASRSNFNLTYILLDNSIYGLTKGQISPTSPMGMKSGTSPYGNIARPLNPTTLALAYGATFVARTFSRERDMVSELITKAIQHKGFSFIHDLSPCVVFNKDVTYDSWNAVAAKLPEEHDTLDRSRAISLAESTDPIYQGLFFREEIPTFDDHVKQVRDGLNQPA</sequence>
<evidence type="ECO:0000313" key="12">
    <source>
        <dbReference type="EMBL" id="KHE93900.1"/>
    </source>
</evidence>
<dbReference type="PANTHER" id="PTHR48084">
    <property type="entry name" value="2-OXOGLUTARATE OXIDOREDUCTASE SUBUNIT KORB-RELATED"/>
    <property type="match status" value="1"/>
</dbReference>
<dbReference type="GO" id="GO:0045333">
    <property type="term" value="P:cellular respiration"/>
    <property type="evidence" value="ECO:0007669"/>
    <property type="project" value="UniProtKB-ARBA"/>
</dbReference>
<dbReference type="InterPro" id="IPR051457">
    <property type="entry name" value="2-oxoacid:Fd_oxidoreductase"/>
</dbReference>
<evidence type="ECO:0000256" key="7">
    <source>
        <dbReference type="ARBA" id="ARBA00023004"/>
    </source>
</evidence>
<dbReference type="InterPro" id="IPR032686">
    <property type="entry name" value="PFO_beta_C"/>
</dbReference>
<evidence type="ECO:0000256" key="6">
    <source>
        <dbReference type="ARBA" id="ARBA00023002"/>
    </source>
</evidence>